<keyword evidence="1" id="KW-0677">Repeat</keyword>
<dbReference type="EMBL" id="BLKM01000549">
    <property type="protein sequence ID" value="GFG35398.1"/>
    <property type="molecule type" value="Genomic_DNA"/>
</dbReference>
<dbReference type="SMART" id="SM00360">
    <property type="entry name" value="RRM"/>
    <property type="match status" value="1"/>
</dbReference>
<dbReference type="SUPFAM" id="SSF48452">
    <property type="entry name" value="TPR-like"/>
    <property type="match status" value="1"/>
</dbReference>
<evidence type="ECO:0000256" key="8">
    <source>
        <dbReference type="SAM" id="MobiDB-lite"/>
    </source>
</evidence>
<dbReference type="GO" id="GO:0003723">
    <property type="term" value="F:RNA binding"/>
    <property type="evidence" value="ECO:0007669"/>
    <property type="project" value="UniProtKB-UniRule"/>
</dbReference>
<dbReference type="PROSITE" id="PS50102">
    <property type="entry name" value="RRM"/>
    <property type="match status" value="1"/>
</dbReference>
<dbReference type="PROSITE" id="PS50030">
    <property type="entry name" value="UBA"/>
    <property type="match status" value="1"/>
</dbReference>
<dbReference type="InterPro" id="IPR015940">
    <property type="entry name" value="UBA"/>
</dbReference>
<keyword evidence="13" id="KW-1185">Reference proteome</keyword>
<dbReference type="AlphaFoldDB" id="A0A6L2PXW5"/>
<dbReference type="SUPFAM" id="SSF46934">
    <property type="entry name" value="UBA-like"/>
    <property type="match status" value="1"/>
</dbReference>
<feature type="zinc finger region" description="C3H1-type" evidence="6">
    <location>
        <begin position="452"/>
        <end position="479"/>
    </location>
</feature>
<dbReference type="Gene3D" id="1.25.40.10">
    <property type="entry name" value="Tetratricopeptide repeat domain"/>
    <property type="match status" value="1"/>
</dbReference>
<dbReference type="SMART" id="SM00028">
    <property type="entry name" value="TPR"/>
    <property type="match status" value="3"/>
</dbReference>
<dbReference type="Pfam" id="PF00076">
    <property type="entry name" value="RRM_1"/>
    <property type="match status" value="1"/>
</dbReference>
<feature type="region of interest" description="Disordered" evidence="8">
    <location>
        <begin position="20"/>
        <end position="110"/>
    </location>
</feature>
<comment type="caution">
    <text evidence="12">The sequence shown here is derived from an EMBL/GenBank/DDBJ whole genome shotgun (WGS) entry which is preliminary data.</text>
</comment>
<evidence type="ECO:0000256" key="3">
    <source>
        <dbReference type="ARBA" id="ARBA00022884"/>
    </source>
</evidence>
<evidence type="ECO:0000313" key="12">
    <source>
        <dbReference type="EMBL" id="GFG35398.1"/>
    </source>
</evidence>
<dbReference type="InterPro" id="IPR000504">
    <property type="entry name" value="RRM_dom"/>
</dbReference>
<dbReference type="PANTHER" id="PTHR47678:SF4">
    <property type="entry name" value="SHOCK PROTEIN 70 (HSP70)-INTERACTING PROTEIN, PUTATIVE-RELATED"/>
    <property type="match status" value="1"/>
</dbReference>
<keyword evidence="3 4" id="KW-0694">RNA-binding</keyword>
<keyword evidence="6" id="KW-0863">Zinc-finger</keyword>
<feature type="compositionally biased region" description="Low complexity" evidence="8">
    <location>
        <begin position="52"/>
        <end position="67"/>
    </location>
</feature>
<dbReference type="CDD" id="cd00590">
    <property type="entry name" value="RRM_SF"/>
    <property type="match status" value="1"/>
</dbReference>
<evidence type="ECO:0000259" key="9">
    <source>
        <dbReference type="PROSITE" id="PS50030"/>
    </source>
</evidence>
<keyword evidence="2 5" id="KW-0802">TPR repeat</keyword>
<dbReference type="InterPro" id="IPR012677">
    <property type="entry name" value="Nucleotide-bd_a/b_plait_sf"/>
</dbReference>
<feature type="coiled-coil region" evidence="7">
    <location>
        <begin position="246"/>
        <end position="273"/>
    </location>
</feature>
<feature type="repeat" description="TPR" evidence="5">
    <location>
        <begin position="227"/>
        <end position="260"/>
    </location>
</feature>
<dbReference type="InterPro" id="IPR019734">
    <property type="entry name" value="TPR_rpt"/>
</dbReference>
<organism evidence="12 13">
    <name type="scientific">Coptotermes formosanus</name>
    <name type="common">Formosan subterranean termite</name>
    <dbReference type="NCBI Taxonomy" id="36987"/>
    <lineage>
        <taxon>Eukaryota</taxon>
        <taxon>Metazoa</taxon>
        <taxon>Ecdysozoa</taxon>
        <taxon>Arthropoda</taxon>
        <taxon>Hexapoda</taxon>
        <taxon>Insecta</taxon>
        <taxon>Pterygota</taxon>
        <taxon>Neoptera</taxon>
        <taxon>Polyneoptera</taxon>
        <taxon>Dictyoptera</taxon>
        <taxon>Blattodea</taxon>
        <taxon>Blattoidea</taxon>
        <taxon>Termitoidae</taxon>
        <taxon>Rhinotermitidae</taxon>
        <taxon>Coptotermes</taxon>
    </lineage>
</organism>
<dbReference type="Gene3D" id="3.30.70.330">
    <property type="match status" value="1"/>
</dbReference>
<accession>A0A6L2PXW5</accession>
<proteinExistence type="predicted"/>
<evidence type="ECO:0000256" key="5">
    <source>
        <dbReference type="PROSITE-ProRule" id="PRU00339"/>
    </source>
</evidence>
<evidence type="ECO:0000256" key="2">
    <source>
        <dbReference type="ARBA" id="ARBA00022803"/>
    </source>
</evidence>
<evidence type="ECO:0000313" key="13">
    <source>
        <dbReference type="Proteomes" id="UP000502823"/>
    </source>
</evidence>
<dbReference type="InterPro" id="IPR009060">
    <property type="entry name" value="UBA-like_sf"/>
</dbReference>
<gene>
    <name evidence="12" type="ORF">Cfor_10128</name>
</gene>
<dbReference type="PANTHER" id="PTHR47678">
    <property type="entry name" value="TETRATRICOPEPTIDE REPEAT PROTEIN 31"/>
    <property type="match status" value="1"/>
</dbReference>
<evidence type="ECO:0000259" key="11">
    <source>
        <dbReference type="PROSITE" id="PS50103"/>
    </source>
</evidence>
<evidence type="ECO:0000259" key="10">
    <source>
        <dbReference type="PROSITE" id="PS50102"/>
    </source>
</evidence>
<dbReference type="OrthoDB" id="2017782at2759"/>
<evidence type="ECO:0000256" key="6">
    <source>
        <dbReference type="PROSITE-ProRule" id="PRU00723"/>
    </source>
</evidence>
<feature type="domain" description="C3H1-type" evidence="11">
    <location>
        <begin position="452"/>
        <end position="479"/>
    </location>
</feature>
<dbReference type="Pfam" id="PF07719">
    <property type="entry name" value="TPR_2"/>
    <property type="match status" value="1"/>
</dbReference>
<feature type="compositionally biased region" description="Basic residues" evidence="8">
    <location>
        <begin position="32"/>
        <end position="45"/>
    </location>
</feature>
<dbReference type="PROSITE" id="PS50103">
    <property type="entry name" value="ZF_C3H1"/>
    <property type="match status" value="1"/>
</dbReference>
<feature type="compositionally biased region" description="Low complexity" evidence="8">
    <location>
        <begin position="77"/>
        <end position="88"/>
    </location>
</feature>
<dbReference type="Pfam" id="PF13181">
    <property type="entry name" value="TPR_8"/>
    <property type="match status" value="1"/>
</dbReference>
<feature type="domain" description="UBA" evidence="9">
    <location>
        <begin position="255"/>
        <end position="305"/>
    </location>
</feature>
<feature type="compositionally biased region" description="Acidic residues" evidence="8">
    <location>
        <begin position="100"/>
        <end position="110"/>
    </location>
</feature>
<dbReference type="InterPro" id="IPR035979">
    <property type="entry name" value="RBD_domain_sf"/>
</dbReference>
<dbReference type="Gene3D" id="1.10.8.10">
    <property type="entry name" value="DNA helicase RuvA subunit, C-terminal domain"/>
    <property type="match status" value="1"/>
</dbReference>
<dbReference type="PROSITE" id="PS50005">
    <property type="entry name" value="TPR"/>
    <property type="match status" value="1"/>
</dbReference>
<keyword evidence="7" id="KW-0175">Coiled coil</keyword>
<protein>
    <submittedName>
        <fullName evidence="12">Uncharacterized protein</fullName>
    </submittedName>
</protein>
<evidence type="ECO:0000256" key="1">
    <source>
        <dbReference type="ARBA" id="ARBA00022737"/>
    </source>
</evidence>
<dbReference type="SUPFAM" id="SSF54928">
    <property type="entry name" value="RNA-binding domain, RBD"/>
    <property type="match status" value="1"/>
</dbReference>
<keyword evidence="6" id="KW-0862">Zinc</keyword>
<reference evidence="13" key="1">
    <citation type="submission" date="2020-01" db="EMBL/GenBank/DDBJ databases">
        <title>Draft genome sequence of the Termite Coptotermes fromosanus.</title>
        <authorList>
            <person name="Itakura S."/>
            <person name="Yosikawa Y."/>
            <person name="Umezawa K."/>
        </authorList>
    </citation>
    <scope>NUCLEOTIDE SEQUENCE [LARGE SCALE GENOMIC DNA]</scope>
</reference>
<dbReference type="GO" id="GO:0008270">
    <property type="term" value="F:zinc ion binding"/>
    <property type="evidence" value="ECO:0007669"/>
    <property type="project" value="UniProtKB-KW"/>
</dbReference>
<feature type="domain" description="RRM" evidence="10">
    <location>
        <begin position="356"/>
        <end position="428"/>
    </location>
</feature>
<evidence type="ECO:0000256" key="4">
    <source>
        <dbReference type="PROSITE-ProRule" id="PRU00176"/>
    </source>
</evidence>
<keyword evidence="6" id="KW-0479">Metal-binding</keyword>
<evidence type="ECO:0000256" key="7">
    <source>
        <dbReference type="SAM" id="Coils"/>
    </source>
</evidence>
<dbReference type="InterPro" id="IPR011990">
    <property type="entry name" value="TPR-like_helical_dom_sf"/>
</dbReference>
<dbReference type="InterPro" id="IPR013105">
    <property type="entry name" value="TPR_2"/>
</dbReference>
<dbReference type="InParanoid" id="A0A6L2PXW5"/>
<sequence>MNERILPTLHPELANKIAEELVAEEEREKRKAEKRKAKKKRRREKKKEEKQMNSANKKNKNNSNNNMPKKEVASQLSKKVSNKSSKSKLNGDSLCAQAEDNQEEEEEDFLDPNSAFVSVAVSKNKRSCNAAAVSHMDRSQRTSNTRKPVDTEDQAVMESEKLAVEGYNAASREEYAHAVEYFTKAIRLVRNDHRFYGNRSFCYCQLGQYAKALKDANKAITYAPQSPKGYYRKGEALRGLKQYKQAEEAFEHVIQLDEDCEDAKQELENVKIQQLVEMGFAEDQAFAAIHQYSTVQAAVEVLTAGSPVVSLNDSGEIYYSDEEVENFVSSSAAAPRSPHIAGKTNKMDPSNPEGHLSLWVGNITQNVSEKQLIELFSRFGVVLSVRLLPEKFCAFINFRDKSAPGPAMKHLQGKDVGGERLLIRYPNNPVPEQIVLKKPVPVGANQTKLTGPVNGDECHFWRTTGCAFGSKCRYKHLKENKGIDKKPWQKAV</sequence>
<feature type="region of interest" description="Disordered" evidence="8">
    <location>
        <begin position="131"/>
        <end position="153"/>
    </location>
</feature>
<dbReference type="InterPro" id="IPR000571">
    <property type="entry name" value="Znf_CCCH"/>
</dbReference>
<name>A0A6L2PXW5_COPFO</name>
<dbReference type="Proteomes" id="UP000502823">
    <property type="component" value="Unassembled WGS sequence"/>
</dbReference>